<comment type="caution">
    <text evidence="1">The sequence shown here is derived from an EMBL/GenBank/DDBJ whole genome shotgun (WGS) entry which is preliminary data.</text>
</comment>
<dbReference type="Gene3D" id="2.60.40.1930">
    <property type="match status" value="1"/>
</dbReference>
<gene>
    <name evidence="1" type="ORF">NITUZ_40094</name>
</gene>
<dbReference type="AlphaFoldDB" id="V6AU06"/>
<organism evidence="1 2">
    <name type="scientific">Candidatus Nitrosotenuis uzonensis</name>
    <dbReference type="NCBI Taxonomy" id="1407055"/>
    <lineage>
        <taxon>Archaea</taxon>
        <taxon>Nitrososphaerota</taxon>
        <taxon>Candidatus Nitrosotenuis</taxon>
    </lineage>
</organism>
<dbReference type="Proteomes" id="UP000018159">
    <property type="component" value="Unassembled WGS sequence"/>
</dbReference>
<accession>V6AU06</accession>
<dbReference type="RefSeq" id="WP_048196291.1">
    <property type="nucleotide sequence ID" value="NZ_CBTY010000009.1"/>
</dbReference>
<evidence type="ECO:0000313" key="2">
    <source>
        <dbReference type="Proteomes" id="UP000018159"/>
    </source>
</evidence>
<reference evidence="1 2" key="1">
    <citation type="journal article" date="2013" name="PLoS ONE">
        <title>Enrichment and Genome Sequence of the Group I.1a Ammonia-Oxidizing Archaeon ?Ca. Nitrosotenuis uzonensis? Representing a Clade Globally.</title>
        <authorList>
            <person name="Lebedeva E.V."/>
            <person name="Hatzenpichler R."/>
            <person name="Pelletier E."/>
            <person name="Schuster N."/>
            <person name="Hauzmayer S."/>
            <person name="Bulaev A."/>
            <person name="Grigor'eva N.V."/>
            <person name="Galushko A."/>
            <person name="Schmid M."/>
            <person name="Palatinszky M."/>
            <person name="Le Paslier D."/>
            <person name="Daims H."/>
            <person name="Wagner M."/>
        </authorList>
    </citation>
    <scope>NUCLEOTIDE SEQUENCE [LARGE SCALE GENOMIC DNA]</scope>
    <source>
        <strain evidence="1 2">N4</strain>
    </source>
</reference>
<protein>
    <submittedName>
        <fullName evidence="1">Uncharacterized protein</fullName>
    </submittedName>
</protein>
<name>V6AU06_9ARCH</name>
<sequence length="271" mass="30162">MNMVLPAAAFSILIVMVPGISYSETLNYQMHGWGYRVLSDSITDTSIRLDLNKETASNKAVFEQGHLSIGGSAQQINKLDALFLQNERMLRLSGVMSDGTMLAATGRLLAINEYGAVYDLRGNVVKNGVMEKIFLYVTLQQIENTTEKSEYTVSEDSKQDSIFLVKHSDVVEWKSKYEFTARVFDPLTNLGSNFYHPFGFFRGVHISATITNPAGNVINTINGTTDDAGYFVGSMIIPDNSMRGMYRLDAQITDDAFKTKSVQLFFEVIPV</sequence>
<evidence type="ECO:0000313" key="1">
    <source>
        <dbReference type="EMBL" id="CDI05928.1"/>
    </source>
</evidence>
<dbReference type="EMBL" id="CBTY010000009">
    <property type="protein sequence ID" value="CDI05928.1"/>
    <property type="molecule type" value="Genomic_DNA"/>
</dbReference>
<proteinExistence type="predicted"/>
<keyword evidence="2" id="KW-1185">Reference proteome</keyword>